<dbReference type="EMBL" id="CP032486">
    <property type="protein sequence ID" value="QDH26034.1"/>
    <property type="molecule type" value="Genomic_DNA"/>
</dbReference>
<evidence type="ECO:0000313" key="1">
    <source>
        <dbReference type="EMBL" id="QDH26034.1"/>
    </source>
</evidence>
<reference evidence="1 2" key="1">
    <citation type="submission" date="2018-09" db="EMBL/GenBank/DDBJ databases">
        <title>The complete genome sequence of Neokomagataea tanensis NBRC 106556(T).</title>
        <authorList>
            <person name="Chua K.-O."/>
            <person name="See-Too W.-S."/>
            <person name="Hong K.-W."/>
            <person name="Yin W.-F."/>
            <person name="Chan K.-G."/>
        </authorList>
    </citation>
    <scope>NUCLEOTIDE SEQUENCE [LARGE SCALE GENOMIC DNA]</scope>
    <source>
        <strain evidence="2">AH13 \ NBRC 106556</strain>
        <plasmid evidence="1 2">unnamed1</plasmid>
    </source>
</reference>
<gene>
    <name evidence="1" type="ORF">D5366_11455</name>
</gene>
<dbReference type="RefSeq" id="WP_141493979.1">
    <property type="nucleotide sequence ID" value="NZ_CP032486.1"/>
</dbReference>
<dbReference type="AlphaFoldDB" id="A0A4Y6V9K9"/>
<proteinExistence type="predicted"/>
<name>A0A4Y6V9K9_9PROT</name>
<dbReference type="Proteomes" id="UP000317214">
    <property type="component" value="Plasmid unnamed1"/>
</dbReference>
<dbReference type="KEGG" id="ntn:D5366_11455"/>
<geneLocation type="plasmid" evidence="1">
    <name>unnamed1</name>
</geneLocation>
<organism evidence="1 2">
    <name type="scientific">Neokomagataea tanensis</name>
    <dbReference type="NCBI Taxonomy" id="661191"/>
    <lineage>
        <taxon>Bacteria</taxon>
        <taxon>Pseudomonadati</taxon>
        <taxon>Pseudomonadota</taxon>
        <taxon>Alphaproteobacteria</taxon>
        <taxon>Acetobacterales</taxon>
        <taxon>Acetobacteraceae</taxon>
        <taxon>Neokomagataea</taxon>
    </lineage>
</organism>
<keyword evidence="2" id="KW-1185">Reference proteome</keyword>
<accession>A0A4Y6V9K9</accession>
<keyword evidence="1" id="KW-0614">Plasmid</keyword>
<evidence type="ECO:0000313" key="2">
    <source>
        <dbReference type="Proteomes" id="UP000317214"/>
    </source>
</evidence>
<sequence>MTSPWDIQRLGQPKGTIKKEWRDIATISIGIYAAASGMSFNEIMNIQTAYVKVFGGTWLDEKKDSVWNYIPEKNVQNTKIGFDLYRNGLIK</sequence>
<protein>
    <submittedName>
        <fullName evidence="1">Uncharacterized protein</fullName>
    </submittedName>
</protein>